<dbReference type="OrthoDB" id="3256527at2"/>
<dbReference type="Proteomes" id="UP000272015">
    <property type="component" value="Unassembled WGS sequence"/>
</dbReference>
<evidence type="ECO:0000256" key="1">
    <source>
        <dbReference type="SAM" id="SignalP"/>
    </source>
</evidence>
<dbReference type="AlphaFoldDB" id="A0A3A5MH02"/>
<sequence>MPSFRVTIAIGALRPGIAPAAVLPAAAAAAADLTTVEASDLAVVAGSARLIVRFTAEDREIAAQIADHVLEVTGTLAEPRSSTLTKRVGGRWLAA</sequence>
<feature type="signal peptide" evidence="1">
    <location>
        <begin position="1"/>
        <end position="20"/>
    </location>
</feature>
<dbReference type="EMBL" id="QZVS01000081">
    <property type="protein sequence ID" value="RJT88655.1"/>
    <property type="molecule type" value="Genomic_DNA"/>
</dbReference>
<accession>A0A3A5MH02</accession>
<protein>
    <submittedName>
        <fullName evidence="3">Uncharacterized protein</fullName>
    </submittedName>
</protein>
<name>A0A3A5MH02_9MICO</name>
<keyword evidence="4" id="KW-1185">Reference proteome</keyword>
<proteinExistence type="predicted"/>
<evidence type="ECO:0000313" key="4">
    <source>
        <dbReference type="Proteomes" id="UP000272015"/>
    </source>
</evidence>
<keyword evidence="1" id="KW-0732">Signal</keyword>
<feature type="chain" id="PRO_5044588255" evidence="1">
    <location>
        <begin position="21"/>
        <end position="95"/>
    </location>
</feature>
<gene>
    <name evidence="3" type="ORF">D6T64_06895</name>
    <name evidence="2" type="ORF">D6T64_09860</name>
</gene>
<dbReference type="EMBL" id="QZVS01000073">
    <property type="protein sequence ID" value="RJT89417.1"/>
    <property type="molecule type" value="Genomic_DNA"/>
</dbReference>
<organism evidence="3 4">
    <name type="scientific">Cryobacterium melibiosiphilum</name>
    <dbReference type="NCBI Taxonomy" id="995039"/>
    <lineage>
        <taxon>Bacteria</taxon>
        <taxon>Bacillati</taxon>
        <taxon>Actinomycetota</taxon>
        <taxon>Actinomycetes</taxon>
        <taxon>Micrococcales</taxon>
        <taxon>Microbacteriaceae</taxon>
        <taxon>Cryobacterium</taxon>
    </lineage>
</organism>
<dbReference type="RefSeq" id="WP_119973529.1">
    <property type="nucleotide sequence ID" value="NZ_JBHSQA010000005.1"/>
</dbReference>
<reference evidence="3 4" key="1">
    <citation type="submission" date="2018-09" db="EMBL/GenBank/DDBJ databases">
        <title>Novel species of Cryobacterium.</title>
        <authorList>
            <person name="Liu Q."/>
            <person name="Xin Y.-H."/>
        </authorList>
    </citation>
    <scope>NUCLEOTIDE SEQUENCE [LARGE SCALE GENOMIC DNA]</scope>
    <source>
        <strain evidence="3 4">Hh39</strain>
    </source>
</reference>
<evidence type="ECO:0000313" key="3">
    <source>
        <dbReference type="EMBL" id="RJT89417.1"/>
    </source>
</evidence>
<evidence type="ECO:0000313" key="2">
    <source>
        <dbReference type="EMBL" id="RJT88655.1"/>
    </source>
</evidence>
<comment type="caution">
    <text evidence="3">The sequence shown here is derived from an EMBL/GenBank/DDBJ whole genome shotgun (WGS) entry which is preliminary data.</text>
</comment>